<evidence type="ECO:0000313" key="3">
    <source>
        <dbReference type="Proteomes" id="UP001233271"/>
    </source>
</evidence>
<feature type="compositionally biased region" description="Low complexity" evidence="1">
    <location>
        <begin position="16"/>
        <end position="28"/>
    </location>
</feature>
<dbReference type="KEGG" id="ccac:CcaHIS019_0700750"/>
<dbReference type="GeneID" id="85498373"/>
<evidence type="ECO:0000313" key="2">
    <source>
        <dbReference type="EMBL" id="BEI94503.1"/>
    </source>
</evidence>
<name>A0AA48QYM5_9TREE</name>
<dbReference type="RefSeq" id="XP_060459768.1">
    <property type="nucleotide sequence ID" value="XM_060603479.1"/>
</dbReference>
<feature type="compositionally biased region" description="Gly residues" evidence="1">
    <location>
        <begin position="29"/>
        <end position="44"/>
    </location>
</feature>
<protein>
    <submittedName>
        <fullName evidence="2">Uncharacterized protein</fullName>
    </submittedName>
</protein>
<accession>A0AA48QYM5</accession>
<dbReference type="EMBL" id="AP028218">
    <property type="protein sequence ID" value="BEI94503.1"/>
    <property type="molecule type" value="Genomic_DNA"/>
</dbReference>
<reference evidence="2" key="1">
    <citation type="journal article" date="2023" name="BMC Genomics">
        <title>Chromosome-level genome assemblies of Cutaneotrichosporon spp. (Trichosporonales, Basidiomycota) reveal imbalanced evolution between nucleotide sequences and chromosome synteny.</title>
        <authorList>
            <person name="Kobayashi Y."/>
            <person name="Kayamori A."/>
            <person name="Aoki K."/>
            <person name="Shiwa Y."/>
            <person name="Matsutani M."/>
            <person name="Fujita N."/>
            <person name="Sugita T."/>
            <person name="Iwasaki W."/>
            <person name="Tanaka N."/>
            <person name="Takashima M."/>
        </authorList>
    </citation>
    <scope>NUCLEOTIDE SEQUENCE</scope>
    <source>
        <strain evidence="2">HIS019</strain>
    </source>
</reference>
<dbReference type="Proteomes" id="UP001233271">
    <property type="component" value="Chromosome 7a"/>
</dbReference>
<gene>
    <name evidence="2" type="ORF">CcaverHIS019_0700750</name>
</gene>
<proteinExistence type="predicted"/>
<organism evidence="2 3">
    <name type="scientific">Cutaneotrichosporon cavernicola</name>
    <dbReference type="NCBI Taxonomy" id="279322"/>
    <lineage>
        <taxon>Eukaryota</taxon>
        <taxon>Fungi</taxon>
        <taxon>Dikarya</taxon>
        <taxon>Basidiomycota</taxon>
        <taxon>Agaricomycotina</taxon>
        <taxon>Tremellomycetes</taxon>
        <taxon>Trichosporonales</taxon>
        <taxon>Trichosporonaceae</taxon>
        <taxon>Cutaneotrichosporon</taxon>
    </lineage>
</organism>
<feature type="region of interest" description="Disordered" evidence="1">
    <location>
        <begin position="1"/>
        <end position="93"/>
    </location>
</feature>
<dbReference type="AlphaFoldDB" id="A0AA48QYM5"/>
<keyword evidence="3" id="KW-1185">Reference proteome</keyword>
<sequence length="93" mass="9304">MDGFDLPMSFGKKGKQPAPQQQQRAQPGSGSGSGSRGARGIVGGGRRRGRGRAEVSGLDTVAGTKRPCPTSPASDPAALRAGPSGPSARSEST</sequence>
<evidence type="ECO:0000256" key="1">
    <source>
        <dbReference type="SAM" id="MobiDB-lite"/>
    </source>
</evidence>